<dbReference type="AlphaFoldDB" id="A0A0U2Z7A6"/>
<evidence type="ECO:0000313" key="2">
    <source>
        <dbReference type="Proteomes" id="UP000068447"/>
    </source>
</evidence>
<reference evidence="1 2" key="1">
    <citation type="submission" date="2015-12" db="EMBL/GenBank/DDBJ databases">
        <title>Complete genome of Lacimicrobium alkaliphilum KCTC 32984.</title>
        <authorList>
            <person name="Kim S.-G."/>
            <person name="Lee Y.-J."/>
        </authorList>
    </citation>
    <scope>NUCLEOTIDE SEQUENCE [LARGE SCALE GENOMIC DNA]</scope>
    <source>
        <strain evidence="1 2">YelD216</strain>
    </source>
</reference>
<sequence length="133" mass="15018">MEPVTIIAGISAFLQATQTWMQYRDSSRAAEAFKLEMLNAPKRPEILSDAKQVADIVPPKVLETLWQRSRKCWNNYIEMLDEPDGTYTPKELDDATFATNNCVCRELKRIKVVLGGRLPPGKMQEAWDVAGCS</sequence>
<accession>A0A0U2Z7A6</accession>
<dbReference type="KEGG" id="lal:AT746_08710"/>
<name>A0A0U2Z7A6_9ALTE</name>
<gene>
    <name evidence="1" type="ORF">AT746_08710</name>
</gene>
<dbReference type="EMBL" id="CP013650">
    <property type="protein sequence ID" value="ALS98324.1"/>
    <property type="molecule type" value="Genomic_DNA"/>
</dbReference>
<proteinExistence type="predicted"/>
<protein>
    <submittedName>
        <fullName evidence="1">Uncharacterized protein</fullName>
    </submittedName>
</protein>
<dbReference type="RefSeq" id="WP_062479252.1">
    <property type="nucleotide sequence ID" value="NZ_CP013650.1"/>
</dbReference>
<evidence type="ECO:0000313" key="1">
    <source>
        <dbReference type="EMBL" id="ALS98324.1"/>
    </source>
</evidence>
<dbReference type="Proteomes" id="UP000068447">
    <property type="component" value="Chromosome"/>
</dbReference>
<keyword evidence="2" id="KW-1185">Reference proteome</keyword>
<organism evidence="1 2">
    <name type="scientific">Lacimicrobium alkaliphilum</name>
    <dbReference type="NCBI Taxonomy" id="1526571"/>
    <lineage>
        <taxon>Bacteria</taxon>
        <taxon>Pseudomonadati</taxon>
        <taxon>Pseudomonadota</taxon>
        <taxon>Gammaproteobacteria</taxon>
        <taxon>Alteromonadales</taxon>
        <taxon>Alteromonadaceae</taxon>
        <taxon>Lacimicrobium</taxon>
    </lineage>
</organism>